<feature type="transmembrane region" description="Helical" evidence="3">
    <location>
        <begin position="38"/>
        <end position="57"/>
    </location>
</feature>
<evidence type="ECO:0000313" key="6">
    <source>
        <dbReference type="Proteomes" id="UP000823824"/>
    </source>
</evidence>
<dbReference type="InterPro" id="IPR027304">
    <property type="entry name" value="Trigger_fact/SurA_dom_sf"/>
</dbReference>
<dbReference type="Proteomes" id="UP000823824">
    <property type="component" value="Unassembled WGS sequence"/>
</dbReference>
<reference evidence="5" key="2">
    <citation type="submission" date="2021-04" db="EMBL/GenBank/DDBJ databases">
        <authorList>
            <person name="Gilroy R."/>
        </authorList>
    </citation>
    <scope>NUCLEOTIDE SEQUENCE</scope>
    <source>
        <strain evidence="5">ChiBcec18-1249</strain>
    </source>
</reference>
<dbReference type="InterPro" id="IPR046357">
    <property type="entry name" value="PPIase_dom_sf"/>
</dbReference>
<reference evidence="5" key="1">
    <citation type="journal article" date="2021" name="PeerJ">
        <title>Extensive microbial diversity within the chicken gut microbiome revealed by metagenomics and culture.</title>
        <authorList>
            <person name="Gilroy R."/>
            <person name="Ravi A."/>
            <person name="Getino M."/>
            <person name="Pursley I."/>
            <person name="Horton D.L."/>
            <person name="Alikhan N.F."/>
            <person name="Baker D."/>
            <person name="Gharbi K."/>
            <person name="Hall N."/>
            <person name="Watson M."/>
            <person name="Adriaenssens E.M."/>
            <person name="Foster-Nyarko E."/>
            <person name="Jarju S."/>
            <person name="Secka A."/>
            <person name="Antonio M."/>
            <person name="Oren A."/>
            <person name="Chaudhuri R.R."/>
            <person name="La Ragione R."/>
            <person name="Hildebrand F."/>
            <person name="Pallen M.J."/>
        </authorList>
    </citation>
    <scope>NUCLEOTIDE SEQUENCE</scope>
    <source>
        <strain evidence="5">ChiBcec18-1249</strain>
    </source>
</reference>
<keyword evidence="1" id="KW-0697">Rotamase</keyword>
<keyword evidence="3" id="KW-0812">Transmembrane</keyword>
<keyword evidence="1 5" id="KW-0413">Isomerase</keyword>
<dbReference type="InterPro" id="IPR000297">
    <property type="entry name" value="PPIase_PpiC"/>
</dbReference>
<proteinExistence type="predicted"/>
<accession>A0A9D2RSC0</accession>
<dbReference type="EMBL" id="DWZJ01000101">
    <property type="protein sequence ID" value="HJB14240.1"/>
    <property type="molecule type" value="Genomic_DNA"/>
</dbReference>
<dbReference type="GO" id="GO:0003755">
    <property type="term" value="F:peptidyl-prolyl cis-trans isomerase activity"/>
    <property type="evidence" value="ECO:0007669"/>
    <property type="project" value="UniProtKB-KW"/>
</dbReference>
<dbReference type="SUPFAM" id="SSF109998">
    <property type="entry name" value="Triger factor/SurA peptide-binding domain-like"/>
    <property type="match status" value="1"/>
</dbReference>
<feature type="compositionally biased region" description="Basic and acidic residues" evidence="2">
    <location>
        <begin position="1"/>
        <end position="11"/>
    </location>
</feature>
<dbReference type="AlphaFoldDB" id="A0A9D2RSC0"/>
<evidence type="ECO:0000259" key="4">
    <source>
        <dbReference type="PROSITE" id="PS50198"/>
    </source>
</evidence>
<sequence>MSASREKKTRQELNSSGWADPKNAREAKQRKEEHRTNLLYGTIGVVFLLVAIVAVVWRTNIIPKTVTAATVNGEKYTAAEVNFYYENYYQNFLNRNYSILSMIGLDTGTSLKEQTISDTANSLLPAMGMPEAEDGQSWYDYMVDRALEQLSGVQALNDAAEAEGFTWTDDLQTQLDETMDSLSTTASSYGYTEQQYLGLIYGSTMTRSIYEEQTRRSLLATAYLQNYEDGLSYTTDELEAAYAEDPTAYDLVDCSYVRVSGAAPDTDEDGNAIEVTDEMTAEYMATAETTANAIYDAYQAGTSLEDAAAEYESTATYASSDSFTYSSSVLADWLYDDARQAGDSAVLEDADTSNYYVVVFNDRYRHEYSTVNVRHILIQPEATELSEDDEGYEDDVAAKNAAAEQEAQDILTEWEAGDATEDSFAELANQYSDDPGSNTTGGLYEQVYQGQMVTEFNDWCFDPARQPGDTGIVYSESTGYHIMYFVGYDLPYWQVQVTNDLVQDAVDTFYEEKTADYTAEQSSWGMSFVG</sequence>
<name>A0A9D2RSC0_9FIRM</name>
<evidence type="ECO:0000313" key="5">
    <source>
        <dbReference type="EMBL" id="HJB14240.1"/>
    </source>
</evidence>
<gene>
    <name evidence="5" type="ORF">H9787_11110</name>
</gene>
<dbReference type="PANTHER" id="PTHR47245:SF2">
    <property type="entry name" value="PEPTIDYL-PROLYL CIS-TRANS ISOMERASE HP_0175-RELATED"/>
    <property type="match status" value="1"/>
</dbReference>
<feature type="region of interest" description="Disordered" evidence="2">
    <location>
        <begin position="1"/>
        <end position="31"/>
    </location>
</feature>
<evidence type="ECO:0000256" key="1">
    <source>
        <dbReference type="PROSITE-ProRule" id="PRU00278"/>
    </source>
</evidence>
<dbReference type="PROSITE" id="PS50198">
    <property type="entry name" value="PPIC_PPIASE_2"/>
    <property type="match status" value="1"/>
</dbReference>
<dbReference type="EC" id="5.2.1.8" evidence="5"/>
<evidence type="ECO:0000256" key="3">
    <source>
        <dbReference type="SAM" id="Phobius"/>
    </source>
</evidence>
<keyword evidence="3" id="KW-1133">Transmembrane helix</keyword>
<organism evidence="5 6">
    <name type="scientific">Candidatus Oscillibacter excrementigallinarum</name>
    <dbReference type="NCBI Taxonomy" id="2838716"/>
    <lineage>
        <taxon>Bacteria</taxon>
        <taxon>Bacillati</taxon>
        <taxon>Bacillota</taxon>
        <taxon>Clostridia</taxon>
        <taxon>Eubacteriales</taxon>
        <taxon>Oscillospiraceae</taxon>
        <taxon>Oscillibacter</taxon>
    </lineage>
</organism>
<evidence type="ECO:0000256" key="2">
    <source>
        <dbReference type="SAM" id="MobiDB-lite"/>
    </source>
</evidence>
<feature type="domain" description="PpiC" evidence="4">
    <location>
        <begin position="368"/>
        <end position="487"/>
    </location>
</feature>
<dbReference type="PANTHER" id="PTHR47245">
    <property type="entry name" value="PEPTIDYLPROLYL ISOMERASE"/>
    <property type="match status" value="1"/>
</dbReference>
<dbReference type="SUPFAM" id="SSF54534">
    <property type="entry name" value="FKBP-like"/>
    <property type="match status" value="1"/>
</dbReference>
<protein>
    <submittedName>
        <fullName evidence="5">Peptidylprolyl isomerase</fullName>
        <ecNumber evidence="5">5.2.1.8</ecNumber>
    </submittedName>
</protein>
<dbReference type="InterPro" id="IPR050245">
    <property type="entry name" value="PrsA_foldase"/>
</dbReference>
<comment type="caution">
    <text evidence="5">The sequence shown here is derived from an EMBL/GenBank/DDBJ whole genome shotgun (WGS) entry which is preliminary data.</text>
</comment>
<feature type="compositionally biased region" description="Basic and acidic residues" evidence="2">
    <location>
        <begin position="22"/>
        <end position="31"/>
    </location>
</feature>
<keyword evidence="3" id="KW-0472">Membrane</keyword>
<dbReference type="Gene3D" id="3.10.50.40">
    <property type="match status" value="1"/>
</dbReference>
<dbReference type="Pfam" id="PF13616">
    <property type="entry name" value="Rotamase_3"/>
    <property type="match status" value="1"/>
</dbReference>